<evidence type="ECO:0000256" key="4">
    <source>
        <dbReference type="PROSITE-ProRule" id="PRU00146"/>
    </source>
</evidence>
<sequence length="547" mass="59453">MEKRKKRKRQNDDSMNPEEVYEAPRKRKKGKKQQHQSQEVSDLQAPKTLKADAHQSRDGVQGSQKVDEGQSAFQSAAEGKSSEGMAPVHAKRKKRKERGGEDAGKRQDAKQEFGENWAEGSPNQKRKKRGHRNEENDVEEERVEGKASGTKSAKAEADGEFPQRSEEGGQQSGVSKQKTGRKRPVACDGTADQRGETQMGGAGQPERTGAKAAATEKLGSGRVVQNACQLSLYDGWGAYFEARWQRFWRGPGQQRVSFLEKGIATEMQSRKGRRGQQEKRVKKESSSPTGAGGRTDSAVRAKVAQGQQAQSGEGEAGRHVTLGSSFVIRGPLPCSQQRCSGHARYAFRKERRRLVPEVCNAHKLPGMEMQKHDICEVQGCTTCADYDFPGKKTRSRTGGRCFGRPQTGPMMEWGSRGSGAGSLASDSEDDADLCDDCGSAENPELLLRCAGAGCATTVHVYCCGEEMDEMPTGAWLCGECKKGRHGGRTRDGERGGRGPNGFVIRGPPKCCGVLLGAARGFDFVPSIKNKGCSGRDSGTLAGRRLRI</sequence>
<evidence type="ECO:0000313" key="8">
    <source>
        <dbReference type="Proteomes" id="UP000054558"/>
    </source>
</evidence>
<feature type="domain" description="PHD-type" evidence="6">
    <location>
        <begin position="431"/>
        <end position="483"/>
    </location>
</feature>
<feature type="compositionally biased region" description="Basic and acidic residues" evidence="5">
    <location>
        <begin position="98"/>
        <end position="113"/>
    </location>
</feature>
<dbReference type="InterPro" id="IPR001965">
    <property type="entry name" value="Znf_PHD"/>
</dbReference>
<reference evidence="7 8" key="1">
    <citation type="journal article" date="2014" name="Nat. Commun.">
        <title>Klebsormidium flaccidum genome reveals primary factors for plant terrestrial adaptation.</title>
        <authorList>
            <person name="Hori K."/>
            <person name="Maruyama F."/>
            <person name="Fujisawa T."/>
            <person name="Togashi T."/>
            <person name="Yamamoto N."/>
            <person name="Seo M."/>
            <person name="Sato S."/>
            <person name="Yamada T."/>
            <person name="Mori H."/>
            <person name="Tajima N."/>
            <person name="Moriyama T."/>
            <person name="Ikeuchi M."/>
            <person name="Watanabe M."/>
            <person name="Wada H."/>
            <person name="Kobayashi K."/>
            <person name="Saito M."/>
            <person name="Masuda T."/>
            <person name="Sasaki-Sekimoto Y."/>
            <person name="Mashiguchi K."/>
            <person name="Awai K."/>
            <person name="Shimojima M."/>
            <person name="Masuda S."/>
            <person name="Iwai M."/>
            <person name="Nobusawa T."/>
            <person name="Narise T."/>
            <person name="Kondo S."/>
            <person name="Saito H."/>
            <person name="Sato R."/>
            <person name="Murakawa M."/>
            <person name="Ihara Y."/>
            <person name="Oshima-Yamada Y."/>
            <person name="Ohtaka K."/>
            <person name="Satoh M."/>
            <person name="Sonobe K."/>
            <person name="Ishii M."/>
            <person name="Ohtani R."/>
            <person name="Kanamori-Sato M."/>
            <person name="Honoki R."/>
            <person name="Miyazaki D."/>
            <person name="Mochizuki H."/>
            <person name="Umetsu J."/>
            <person name="Higashi K."/>
            <person name="Shibata D."/>
            <person name="Kamiya Y."/>
            <person name="Sato N."/>
            <person name="Nakamura Y."/>
            <person name="Tabata S."/>
            <person name="Ida S."/>
            <person name="Kurokawa K."/>
            <person name="Ohta H."/>
        </authorList>
    </citation>
    <scope>NUCLEOTIDE SEQUENCE [LARGE SCALE GENOMIC DNA]</scope>
    <source>
        <strain evidence="7 8">NIES-2285</strain>
    </source>
</reference>
<keyword evidence="3" id="KW-0862">Zinc</keyword>
<name>A0A1Y1I9P3_KLENI</name>
<gene>
    <name evidence="7" type="ORF">KFL_003700140</name>
</gene>
<accession>A0A1Y1I9P3</accession>
<feature type="compositionally biased region" description="Low complexity" evidence="5">
    <location>
        <begin position="304"/>
        <end position="313"/>
    </location>
</feature>
<evidence type="ECO:0000256" key="1">
    <source>
        <dbReference type="ARBA" id="ARBA00022723"/>
    </source>
</evidence>
<evidence type="ECO:0000256" key="3">
    <source>
        <dbReference type="ARBA" id="ARBA00022833"/>
    </source>
</evidence>
<dbReference type="InterPro" id="IPR011011">
    <property type="entry name" value="Znf_FYVE_PHD"/>
</dbReference>
<feature type="compositionally biased region" description="Polar residues" evidence="5">
    <location>
        <begin position="168"/>
        <end position="177"/>
    </location>
</feature>
<dbReference type="Gene3D" id="3.30.40.10">
    <property type="entry name" value="Zinc/RING finger domain, C3HC4 (zinc finger)"/>
    <property type="match status" value="1"/>
</dbReference>
<feature type="compositionally biased region" description="Basic and acidic residues" evidence="5">
    <location>
        <begin position="275"/>
        <end position="285"/>
    </location>
</feature>
<dbReference type="SUPFAM" id="SSF57903">
    <property type="entry name" value="FYVE/PHD zinc finger"/>
    <property type="match status" value="1"/>
</dbReference>
<dbReference type="PROSITE" id="PS50016">
    <property type="entry name" value="ZF_PHD_2"/>
    <property type="match status" value="1"/>
</dbReference>
<feature type="region of interest" description="Disordered" evidence="5">
    <location>
        <begin position="263"/>
        <end position="318"/>
    </location>
</feature>
<keyword evidence="8" id="KW-1185">Reference proteome</keyword>
<dbReference type="OMA" id="WRGNSES"/>
<organism evidence="7 8">
    <name type="scientific">Klebsormidium nitens</name>
    <name type="common">Green alga</name>
    <name type="synonym">Ulothrix nitens</name>
    <dbReference type="NCBI Taxonomy" id="105231"/>
    <lineage>
        <taxon>Eukaryota</taxon>
        <taxon>Viridiplantae</taxon>
        <taxon>Streptophyta</taxon>
        <taxon>Klebsormidiophyceae</taxon>
        <taxon>Klebsormidiales</taxon>
        <taxon>Klebsormidiaceae</taxon>
        <taxon>Klebsormidium</taxon>
    </lineage>
</organism>
<dbReference type="AlphaFoldDB" id="A0A1Y1I9P3"/>
<dbReference type="EMBL" id="DF237319">
    <property type="protein sequence ID" value="GAQ87694.1"/>
    <property type="molecule type" value="Genomic_DNA"/>
</dbReference>
<proteinExistence type="predicted"/>
<dbReference type="GO" id="GO:0008270">
    <property type="term" value="F:zinc ion binding"/>
    <property type="evidence" value="ECO:0007669"/>
    <property type="project" value="UniProtKB-KW"/>
</dbReference>
<dbReference type="SMART" id="SM00249">
    <property type="entry name" value="PHD"/>
    <property type="match status" value="1"/>
</dbReference>
<evidence type="ECO:0000256" key="2">
    <source>
        <dbReference type="ARBA" id="ARBA00022771"/>
    </source>
</evidence>
<dbReference type="InterPro" id="IPR013083">
    <property type="entry name" value="Znf_RING/FYVE/PHD"/>
</dbReference>
<evidence type="ECO:0000256" key="5">
    <source>
        <dbReference type="SAM" id="MobiDB-lite"/>
    </source>
</evidence>
<protein>
    <recommendedName>
        <fullName evidence="6">PHD-type domain-containing protein</fullName>
    </recommendedName>
</protein>
<feature type="region of interest" description="Disordered" evidence="5">
    <location>
        <begin position="1"/>
        <end position="220"/>
    </location>
</feature>
<evidence type="ECO:0000259" key="6">
    <source>
        <dbReference type="PROSITE" id="PS50016"/>
    </source>
</evidence>
<keyword evidence="2 4" id="KW-0863">Zinc-finger</keyword>
<feature type="compositionally biased region" description="Basic residues" evidence="5">
    <location>
        <begin position="25"/>
        <end position="34"/>
    </location>
</feature>
<dbReference type="Proteomes" id="UP000054558">
    <property type="component" value="Unassembled WGS sequence"/>
</dbReference>
<evidence type="ECO:0000313" key="7">
    <source>
        <dbReference type="EMBL" id="GAQ87694.1"/>
    </source>
</evidence>
<feature type="compositionally biased region" description="Basic and acidic residues" evidence="5">
    <location>
        <begin position="153"/>
        <end position="167"/>
    </location>
</feature>
<keyword evidence="1" id="KW-0479">Metal-binding</keyword>
<dbReference type="InterPro" id="IPR019787">
    <property type="entry name" value="Znf_PHD-finger"/>
</dbReference>
<feature type="region of interest" description="Disordered" evidence="5">
    <location>
        <begin position="397"/>
        <end position="422"/>
    </location>
</feature>